<evidence type="ECO:0000313" key="4">
    <source>
        <dbReference type="Proteomes" id="UP000245119"/>
    </source>
</evidence>
<dbReference type="OrthoDB" id="6776070at2759"/>
<evidence type="ECO:0000313" key="3">
    <source>
        <dbReference type="EMBL" id="PVD22410.1"/>
    </source>
</evidence>
<feature type="region of interest" description="Disordered" evidence="1">
    <location>
        <begin position="162"/>
        <end position="185"/>
    </location>
</feature>
<keyword evidence="4" id="KW-1185">Reference proteome</keyword>
<accession>A0A2T7NMK9</accession>
<comment type="caution">
    <text evidence="3">The sequence shown here is derived from an EMBL/GenBank/DDBJ whole genome shotgun (WGS) entry which is preliminary data.</text>
</comment>
<feature type="domain" description="MADF" evidence="2">
    <location>
        <begin position="16"/>
        <end position="106"/>
    </location>
</feature>
<evidence type="ECO:0000259" key="2">
    <source>
        <dbReference type="PROSITE" id="PS51029"/>
    </source>
</evidence>
<protein>
    <recommendedName>
        <fullName evidence="2">MADF domain-containing protein</fullName>
    </recommendedName>
</protein>
<dbReference type="PANTHER" id="PTHR21505">
    <property type="entry name" value="MADF DOMAIN-CONTAINING PROTEIN-RELATED"/>
    <property type="match status" value="1"/>
</dbReference>
<dbReference type="PANTHER" id="PTHR21505:SF12">
    <property type="entry name" value="MADF DOMAIN-CONTAINING PROTEIN-RELATED"/>
    <property type="match status" value="1"/>
</dbReference>
<sequence>MLESMMICLTPEETDAFIDIWQQHSCLWQVHDPGYKSKTARAHAMQDIADTFARGWTIDQVRRKIESLKTYWREQRNKANKTTRTGLPAKVWSHYDRLNSFLGGESCTSEGIPNSWTRQTTISSVQRKTVNVEVSNEGEALEDGASSASSTSSDIGQIVTLHATSPSSPSAIVPHATQKRSMDRSRMSPLSQKKRMLSHVNATSPSSSSDVLENAVTDLIQEIRENHKQKIDDPLFTYAKTVADRLREIKNKRRLLVVKNNIDQFIHAALMEEMGDDV</sequence>
<gene>
    <name evidence="3" type="ORF">C0Q70_18222</name>
</gene>
<dbReference type="AlphaFoldDB" id="A0A2T7NMK9"/>
<name>A0A2T7NMK9_POMCA</name>
<dbReference type="InterPro" id="IPR006578">
    <property type="entry name" value="MADF-dom"/>
</dbReference>
<dbReference type="Proteomes" id="UP000245119">
    <property type="component" value="Linkage Group LG11"/>
</dbReference>
<organism evidence="3 4">
    <name type="scientific">Pomacea canaliculata</name>
    <name type="common">Golden apple snail</name>
    <dbReference type="NCBI Taxonomy" id="400727"/>
    <lineage>
        <taxon>Eukaryota</taxon>
        <taxon>Metazoa</taxon>
        <taxon>Spiralia</taxon>
        <taxon>Lophotrochozoa</taxon>
        <taxon>Mollusca</taxon>
        <taxon>Gastropoda</taxon>
        <taxon>Caenogastropoda</taxon>
        <taxon>Architaenioglossa</taxon>
        <taxon>Ampullarioidea</taxon>
        <taxon>Ampullariidae</taxon>
        <taxon>Pomacea</taxon>
    </lineage>
</organism>
<proteinExistence type="predicted"/>
<dbReference type="Pfam" id="PF10545">
    <property type="entry name" value="MADF_DNA_bdg"/>
    <property type="match status" value="1"/>
</dbReference>
<dbReference type="EMBL" id="PZQS01000011">
    <property type="protein sequence ID" value="PVD22410.1"/>
    <property type="molecule type" value="Genomic_DNA"/>
</dbReference>
<evidence type="ECO:0000256" key="1">
    <source>
        <dbReference type="SAM" id="MobiDB-lite"/>
    </source>
</evidence>
<dbReference type="SMART" id="SM00595">
    <property type="entry name" value="MADF"/>
    <property type="match status" value="1"/>
</dbReference>
<reference evidence="3 4" key="1">
    <citation type="submission" date="2018-04" db="EMBL/GenBank/DDBJ databases">
        <title>The genome of golden apple snail Pomacea canaliculata provides insight into stress tolerance and invasive adaptation.</title>
        <authorList>
            <person name="Liu C."/>
            <person name="Liu B."/>
            <person name="Ren Y."/>
            <person name="Zhang Y."/>
            <person name="Wang H."/>
            <person name="Li S."/>
            <person name="Jiang F."/>
            <person name="Yin L."/>
            <person name="Zhang G."/>
            <person name="Qian W."/>
            <person name="Fan W."/>
        </authorList>
    </citation>
    <scope>NUCLEOTIDE SEQUENCE [LARGE SCALE GENOMIC DNA]</scope>
    <source>
        <strain evidence="3">SZHN2017</strain>
        <tissue evidence="3">Muscle</tissue>
    </source>
</reference>
<dbReference type="PROSITE" id="PS51029">
    <property type="entry name" value="MADF"/>
    <property type="match status" value="1"/>
</dbReference>